<dbReference type="Pfam" id="PF04851">
    <property type="entry name" value="ResIII"/>
    <property type="match status" value="1"/>
</dbReference>
<dbReference type="Pfam" id="PF17757">
    <property type="entry name" value="UvrB_inter"/>
    <property type="match status" value="1"/>
</dbReference>
<dbReference type="EMBL" id="SHKN01000001">
    <property type="protein sequence ID" value="RZT96651.1"/>
    <property type="molecule type" value="Genomic_DNA"/>
</dbReference>
<dbReference type="PANTHER" id="PTHR24029:SF0">
    <property type="entry name" value="UVRABC SYSTEM PROTEIN B"/>
    <property type="match status" value="1"/>
</dbReference>
<dbReference type="SUPFAM" id="SSF46600">
    <property type="entry name" value="C-terminal UvrC-binding domain of UvrB"/>
    <property type="match status" value="1"/>
</dbReference>
<gene>
    <name evidence="13" type="primary">uvrB</name>
    <name evidence="19" type="ORF">EV201_1292</name>
</gene>
<evidence type="ECO:0000259" key="16">
    <source>
        <dbReference type="PROSITE" id="PS50151"/>
    </source>
</evidence>
<keyword evidence="7 13" id="KW-0067">ATP-binding</keyword>
<comment type="caution">
    <text evidence="19">The sequence shown here is derived from an EMBL/GenBank/DDBJ whole genome shotgun (WGS) entry which is preliminary data.</text>
</comment>
<evidence type="ECO:0000313" key="19">
    <source>
        <dbReference type="EMBL" id="RZT96651.1"/>
    </source>
</evidence>
<dbReference type="InterPro" id="IPR041471">
    <property type="entry name" value="UvrB_inter"/>
</dbReference>
<dbReference type="GO" id="GO:0009380">
    <property type="term" value="C:excinuclease repair complex"/>
    <property type="evidence" value="ECO:0007669"/>
    <property type="project" value="InterPro"/>
</dbReference>
<organism evidence="19 20">
    <name type="scientific">Ancylomarina subtilis</name>
    <dbReference type="NCBI Taxonomy" id="1639035"/>
    <lineage>
        <taxon>Bacteria</taxon>
        <taxon>Pseudomonadati</taxon>
        <taxon>Bacteroidota</taxon>
        <taxon>Bacteroidia</taxon>
        <taxon>Marinilabiliales</taxon>
        <taxon>Marinifilaceae</taxon>
        <taxon>Ancylomarina</taxon>
    </lineage>
</organism>
<keyword evidence="5 13" id="KW-0227">DNA damage</keyword>
<dbReference type="NCBIfam" id="NF003673">
    <property type="entry name" value="PRK05298.1"/>
    <property type="match status" value="1"/>
</dbReference>
<dbReference type="PANTHER" id="PTHR24029">
    <property type="entry name" value="UVRABC SYSTEM PROTEIN B"/>
    <property type="match status" value="1"/>
</dbReference>
<dbReference type="InterPro" id="IPR006935">
    <property type="entry name" value="Helicase/UvrB_N"/>
</dbReference>
<dbReference type="GO" id="GO:0005737">
    <property type="term" value="C:cytoplasm"/>
    <property type="evidence" value="ECO:0007669"/>
    <property type="project" value="UniProtKB-SubCell"/>
</dbReference>
<dbReference type="InterPro" id="IPR004807">
    <property type="entry name" value="UvrB"/>
</dbReference>
<dbReference type="PROSITE" id="PS50151">
    <property type="entry name" value="UVR"/>
    <property type="match status" value="1"/>
</dbReference>
<dbReference type="InterPro" id="IPR036876">
    <property type="entry name" value="UVR_dom_sf"/>
</dbReference>
<comment type="subcellular location">
    <subcellularLocation>
        <location evidence="1 13 14">Cytoplasm</location>
    </subcellularLocation>
</comment>
<dbReference type="GO" id="GO:0005524">
    <property type="term" value="F:ATP binding"/>
    <property type="evidence" value="ECO:0007669"/>
    <property type="project" value="UniProtKB-UniRule"/>
</dbReference>
<keyword evidence="8 13" id="KW-0267">Excision nuclease</keyword>
<feature type="domain" description="Helicase ATP-binding" evidence="17">
    <location>
        <begin position="24"/>
        <end position="174"/>
    </location>
</feature>
<dbReference type="HAMAP" id="MF_00204">
    <property type="entry name" value="UvrB"/>
    <property type="match status" value="1"/>
</dbReference>
<dbReference type="Gene3D" id="4.10.860.10">
    <property type="entry name" value="UVR domain"/>
    <property type="match status" value="1"/>
</dbReference>
<dbReference type="CDD" id="cd17916">
    <property type="entry name" value="DEXHc_UvrB"/>
    <property type="match status" value="1"/>
</dbReference>
<comment type="domain">
    <text evidence="13">The beta-hairpin motif is involved in DNA binding.</text>
</comment>
<evidence type="ECO:0000256" key="9">
    <source>
        <dbReference type="ARBA" id="ARBA00023204"/>
    </source>
</evidence>
<evidence type="ECO:0000313" key="20">
    <source>
        <dbReference type="Proteomes" id="UP000293562"/>
    </source>
</evidence>
<dbReference type="Pfam" id="PF00271">
    <property type="entry name" value="Helicase_C"/>
    <property type="match status" value="1"/>
</dbReference>
<dbReference type="GO" id="GO:0009381">
    <property type="term" value="F:excinuclease ABC activity"/>
    <property type="evidence" value="ECO:0007669"/>
    <property type="project" value="UniProtKB-UniRule"/>
</dbReference>
<comment type="subunit">
    <text evidence="11 13 14">Forms a heterotetramer with UvrA during the search for lesions. Interacts with UvrC in an incision complex.</text>
</comment>
<dbReference type="Gene3D" id="3.40.50.300">
    <property type="entry name" value="P-loop containing nucleotide triphosphate hydrolases"/>
    <property type="match status" value="3"/>
</dbReference>
<dbReference type="CDD" id="cd18790">
    <property type="entry name" value="SF2_C_UvrB"/>
    <property type="match status" value="1"/>
</dbReference>
<keyword evidence="3 13" id="KW-0963">Cytoplasm</keyword>
<dbReference type="AlphaFoldDB" id="A0A4Q7VK85"/>
<protein>
    <recommendedName>
        <fullName evidence="12 13">UvrABC system protein B</fullName>
        <shortName evidence="13">Protein UvrB</shortName>
    </recommendedName>
    <alternativeName>
        <fullName evidence="13">Excinuclease ABC subunit B</fullName>
    </alternativeName>
</protein>
<evidence type="ECO:0000259" key="17">
    <source>
        <dbReference type="PROSITE" id="PS51192"/>
    </source>
</evidence>
<proteinExistence type="inferred from homology"/>
<dbReference type="GO" id="GO:0009432">
    <property type="term" value="P:SOS response"/>
    <property type="evidence" value="ECO:0007669"/>
    <property type="project" value="UniProtKB-UniRule"/>
</dbReference>
<dbReference type="InterPro" id="IPR001943">
    <property type="entry name" value="UVR_dom"/>
</dbReference>
<dbReference type="Pfam" id="PF02151">
    <property type="entry name" value="UVR"/>
    <property type="match status" value="1"/>
</dbReference>
<evidence type="ECO:0000256" key="15">
    <source>
        <dbReference type="SAM" id="Coils"/>
    </source>
</evidence>
<dbReference type="Pfam" id="PF12344">
    <property type="entry name" value="UvrB"/>
    <property type="match status" value="1"/>
</dbReference>
<evidence type="ECO:0000256" key="8">
    <source>
        <dbReference type="ARBA" id="ARBA00022881"/>
    </source>
</evidence>
<evidence type="ECO:0000256" key="5">
    <source>
        <dbReference type="ARBA" id="ARBA00022763"/>
    </source>
</evidence>
<evidence type="ECO:0000256" key="14">
    <source>
        <dbReference type="RuleBase" id="RU003587"/>
    </source>
</evidence>
<keyword evidence="15" id="KW-0175">Coiled coil</keyword>
<dbReference type="GO" id="GO:0003677">
    <property type="term" value="F:DNA binding"/>
    <property type="evidence" value="ECO:0007669"/>
    <property type="project" value="UniProtKB-UniRule"/>
</dbReference>
<accession>A0A4Q7VK85</accession>
<reference evidence="19 20" key="1">
    <citation type="submission" date="2019-02" db="EMBL/GenBank/DDBJ databases">
        <title>Genomic Encyclopedia of Type Strains, Phase IV (KMG-IV): sequencing the most valuable type-strain genomes for metagenomic binning, comparative biology and taxonomic classification.</title>
        <authorList>
            <person name="Goeker M."/>
        </authorList>
    </citation>
    <scope>NUCLEOTIDE SEQUENCE [LARGE SCALE GENOMIC DNA]</scope>
    <source>
        <strain evidence="19 20">DSM 28825</strain>
    </source>
</reference>
<dbReference type="OrthoDB" id="9806651at2"/>
<evidence type="ECO:0000256" key="3">
    <source>
        <dbReference type="ARBA" id="ARBA00022490"/>
    </source>
</evidence>
<dbReference type="PROSITE" id="PS51192">
    <property type="entry name" value="HELICASE_ATP_BIND_1"/>
    <property type="match status" value="1"/>
</dbReference>
<comment type="similarity">
    <text evidence="2 13 14">Belongs to the UvrB family.</text>
</comment>
<evidence type="ECO:0000256" key="12">
    <source>
        <dbReference type="ARBA" id="ARBA00029504"/>
    </source>
</evidence>
<dbReference type="NCBIfam" id="TIGR00631">
    <property type="entry name" value="uvrb"/>
    <property type="match status" value="1"/>
</dbReference>
<keyword evidence="6 13" id="KW-0228">DNA excision</keyword>
<evidence type="ECO:0000256" key="13">
    <source>
        <dbReference type="HAMAP-Rule" id="MF_00204"/>
    </source>
</evidence>
<evidence type="ECO:0000256" key="6">
    <source>
        <dbReference type="ARBA" id="ARBA00022769"/>
    </source>
</evidence>
<evidence type="ECO:0000259" key="18">
    <source>
        <dbReference type="PROSITE" id="PS51194"/>
    </source>
</evidence>
<dbReference type="InterPro" id="IPR024759">
    <property type="entry name" value="UvrB_YAD/RRR_dom"/>
</dbReference>
<dbReference type="InterPro" id="IPR027417">
    <property type="entry name" value="P-loop_NTPase"/>
</dbReference>
<evidence type="ECO:0000256" key="11">
    <source>
        <dbReference type="ARBA" id="ARBA00026033"/>
    </source>
</evidence>
<keyword evidence="9 13" id="KW-0234">DNA repair</keyword>
<feature type="binding site" evidence="13">
    <location>
        <begin position="37"/>
        <end position="44"/>
    </location>
    <ligand>
        <name>ATP</name>
        <dbReference type="ChEBI" id="CHEBI:30616"/>
    </ligand>
</feature>
<feature type="short sequence motif" description="Beta-hairpin" evidence="13">
    <location>
        <begin position="90"/>
        <end position="113"/>
    </location>
</feature>
<dbReference type="SUPFAM" id="SSF52540">
    <property type="entry name" value="P-loop containing nucleoside triphosphate hydrolases"/>
    <property type="match status" value="2"/>
</dbReference>
<comment type="function">
    <text evidence="13">The UvrABC repair system catalyzes the recognition and processing of DNA lesions. A damage recognition complex composed of 2 UvrA and 2 UvrB subunits scans DNA for abnormalities. Upon binding of the UvrA(2)B(2) complex to a putative damaged site, the DNA wraps around one UvrB monomer. DNA wrap is dependent on ATP binding by UvrB and probably causes local melting of the DNA helix, facilitating insertion of UvrB beta-hairpin between the DNA strands. Then UvrB probes one DNA strand for the presence of a lesion. If a lesion is found the UvrA subunits dissociate and the UvrB-DNA preincision complex is formed. This complex is subsequently bound by UvrC and the second UvrB is released. If no lesion is found, the DNA wraps around the other UvrB subunit that will check the other stand for damage.</text>
</comment>
<dbReference type="Proteomes" id="UP000293562">
    <property type="component" value="Unassembled WGS sequence"/>
</dbReference>
<evidence type="ECO:0000256" key="4">
    <source>
        <dbReference type="ARBA" id="ARBA00022741"/>
    </source>
</evidence>
<feature type="coiled-coil region" evidence="15">
    <location>
        <begin position="624"/>
        <end position="651"/>
    </location>
</feature>
<name>A0A4Q7VK85_9BACT</name>
<dbReference type="GO" id="GO:0006289">
    <property type="term" value="P:nucleotide-excision repair"/>
    <property type="evidence" value="ECO:0007669"/>
    <property type="project" value="UniProtKB-UniRule"/>
</dbReference>
<evidence type="ECO:0000256" key="7">
    <source>
        <dbReference type="ARBA" id="ARBA00022840"/>
    </source>
</evidence>
<keyword evidence="20" id="KW-1185">Reference proteome</keyword>
<feature type="domain" description="Helicase C-terminal" evidence="18">
    <location>
        <begin position="429"/>
        <end position="591"/>
    </location>
</feature>
<feature type="domain" description="UVR" evidence="16">
    <location>
        <begin position="628"/>
        <end position="663"/>
    </location>
</feature>
<evidence type="ECO:0000256" key="1">
    <source>
        <dbReference type="ARBA" id="ARBA00004496"/>
    </source>
</evidence>
<evidence type="ECO:0000256" key="2">
    <source>
        <dbReference type="ARBA" id="ARBA00008533"/>
    </source>
</evidence>
<dbReference type="PROSITE" id="PS51194">
    <property type="entry name" value="HELICASE_CTER"/>
    <property type="match status" value="1"/>
</dbReference>
<dbReference type="GO" id="GO:0016887">
    <property type="term" value="F:ATP hydrolysis activity"/>
    <property type="evidence" value="ECO:0007669"/>
    <property type="project" value="InterPro"/>
</dbReference>
<dbReference type="RefSeq" id="WP_130306650.1">
    <property type="nucleotide sequence ID" value="NZ_SHKN01000001.1"/>
</dbReference>
<evidence type="ECO:0000256" key="10">
    <source>
        <dbReference type="ARBA" id="ARBA00023236"/>
    </source>
</evidence>
<keyword evidence="10 13" id="KW-0742">SOS response</keyword>
<dbReference type="SMART" id="SM00490">
    <property type="entry name" value="HELICc"/>
    <property type="match status" value="1"/>
</dbReference>
<sequence>MDFKLVSKFQPTGDQPEAIKQLTEGLNDGHPFQTLLGVTGSGKTFTIANVIKEVQRPTLVLSHNKTLAAQLYGEFKNFFPDNAVEYFVSYYDYYQPEAYLPTTDTYIEKDLAINDEIEKLRLSATSALLSGRKDVIVVSSVSCIYGIGNPEDFHANVLELKQGQRVSRNKLLLSFVDALYSRNEVEFERGHFRVKGDTIDIFPAYADFAYRIIFWDDEIDEIYSFDPINGQKIERYDRITIYPANIFVTSKDKVQNAIKMIQDDMVAHVEYMKSIGKHLEAKRVEDKVNFDLEMIRELGYCSGIENYSRYFDGRAQGSRPFCLIDYFPDDILMVVDESHVTLSQVKAMYGGDHSRKVNLVDYGFRLPSALDNRPLKFEEFEALSSQTIYVSATPSDYELEKSEGVVVEQVIRPTGLLDPQIDVRPSLNQIDDLVAEIHKRSEIDERVLVTTLTKRMAEELSQYFADLNIRCRYIHSDVDTLDRVKIMEDLRLGLFDVLIGVNLLREGLDLPEVSLVAILDADKEGFLRSTRALIQTAGRAARNVNGLVIMYADKITKSMQETIDSTNYRREKQLAYNAKHHITPTQIIKDKTSIMQNDGVDPKAYCGPETIEIAADPVVQYMSKESLEKSIAQTKKSMQKAAKELDFLQAAQYRDEMYKLEKLLKEKK</sequence>
<dbReference type="SMART" id="SM00487">
    <property type="entry name" value="DEXDc"/>
    <property type="match status" value="1"/>
</dbReference>
<dbReference type="InterPro" id="IPR014001">
    <property type="entry name" value="Helicase_ATP-bd"/>
</dbReference>
<dbReference type="InterPro" id="IPR001650">
    <property type="entry name" value="Helicase_C-like"/>
</dbReference>
<keyword evidence="4 13" id="KW-0547">Nucleotide-binding</keyword>